<keyword evidence="3" id="KW-0520">NAD</keyword>
<organism evidence="5 6">
    <name type="scientific">Paenibacillus oceani</name>
    <dbReference type="NCBI Taxonomy" id="2772510"/>
    <lineage>
        <taxon>Bacteria</taxon>
        <taxon>Bacillati</taxon>
        <taxon>Bacillota</taxon>
        <taxon>Bacilli</taxon>
        <taxon>Bacillales</taxon>
        <taxon>Paenibacillaceae</taxon>
        <taxon>Paenibacillus</taxon>
    </lineage>
</organism>
<keyword evidence="6" id="KW-1185">Reference proteome</keyword>
<dbReference type="GO" id="GO:0016491">
    <property type="term" value="F:oxidoreductase activity"/>
    <property type="evidence" value="ECO:0007669"/>
    <property type="project" value="UniProtKB-KW"/>
</dbReference>
<dbReference type="SUPFAM" id="SSF51735">
    <property type="entry name" value="NAD(P)-binding Rossmann-fold domains"/>
    <property type="match status" value="1"/>
</dbReference>
<dbReference type="AlphaFoldDB" id="A0A927C7K4"/>
<dbReference type="EMBL" id="JACXJA010000006">
    <property type="protein sequence ID" value="MBD2861462.1"/>
    <property type="molecule type" value="Genomic_DNA"/>
</dbReference>
<reference evidence="5" key="1">
    <citation type="submission" date="2020-09" db="EMBL/GenBank/DDBJ databases">
        <title>A novel bacterium of genus Paenibacillus, isolated from South China Sea.</title>
        <authorList>
            <person name="Huang H."/>
            <person name="Mo K."/>
            <person name="Hu Y."/>
        </authorList>
    </citation>
    <scope>NUCLEOTIDE SEQUENCE</scope>
    <source>
        <strain evidence="5">IB182363</strain>
    </source>
</reference>
<protein>
    <submittedName>
        <fullName evidence="5">Hydroxyacid dehydrogenase</fullName>
    </submittedName>
</protein>
<comment type="similarity">
    <text evidence="1">Belongs to the D-isomer specific 2-hydroxyacid dehydrogenase family.</text>
</comment>
<dbReference type="Pfam" id="PF02826">
    <property type="entry name" value="2-Hacid_dh_C"/>
    <property type="match status" value="1"/>
</dbReference>
<evidence type="ECO:0000259" key="4">
    <source>
        <dbReference type="Pfam" id="PF02826"/>
    </source>
</evidence>
<dbReference type="RefSeq" id="WP_190925516.1">
    <property type="nucleotide sequence ID" value="NZ_JACXJA010000006.1"/>
</dbReference>
<feature type="domain" description="D-isomer specific 2-hydroxyacid dehydrogenase NAD-binding" evidence="4">
    <location>
        <begin position="114"/>
        <end position="289"/>
    </location>
</feature>
<dbReference type="InterPro" id="IPR050418">
    <property type="entry name" value="D-iso_2-hydroxyacid_DH_PdxB"/>
</dbReference>
<dbReference type="Gene3D" id="3.40.50.720">
    <property type="entry name" value="NAD(P)-binding Rossmann-like Domain"/>
    <property type="match status" value="2"/>
</dbReference>
<proteinExistence type="inferred from homology"/>
<dbReference type="InterPro" id="IPR036291">
    <property type="entry name" value="NAD(P)-bd_dom_sf"/>
</dbReference>
<keyword evidence="2" id="KW-0560">Oxidoreductase</keyword>
<sequence length="329" mass="36203">MKIVRLAGSPLDFNQNHLDELERLGTVITIPQGAEMSQVLQQMNDADVLMTYWGLRSIKREIVEHAPNLKYILHAGGSIKSLVSEVLPDLLKRGIRVSGCNDAVAQGVAATALGLTIVSLKNIWVLSQYTRQGHFKGGEHRIHIKDVHDITVGVVGAGKAGRHYMRHMRNFDVRILVYDPVATDEQVRELGAERVGLEQLMSEADVVSIHAPSIPATYRMINAERLQLMKDRAILINTARGSIIDEAALIAELQKGRLWACIDVTDPEPPAPDHPFRTLPNVILTPHLAGLSQNGRTLVGKVAVGELRRYVSGEALQEEADLRALDVLA</sequence>
<evidence type="ECO:0000256" key="3">
    <source>
        <dbReference type="ARBA" id="ARBA00023027"/>
    </source>
</evidence>
<dbReference type="CDD" id="cd12167">
    <property type="entry name" value="2-Hacid_dh_8"/>
    <property type="match status" value="1"/>
</dbReference>
<dbReference type="PANTHER" id="PTHR43761:SF1">
    <property type="entry name" value="D-ISOMER SPECIFIC 2-HYDROXYACID DEHYDROGENASE CATALYTIC DOMAIN-CONTAINING PROTEIN-RELATED"/>
    <property type="match status" value="1"/>
</dbReference>
<dbReference type="InterPro" id="IPR006140">
    <property type="entry name" value="D-isomer_DH_NAD-bd"/>
</dbReference>
<dbReference type="PANTHER" id="PTHR43761">
    <property type="entry name" value="D-ISOMER SPECIFIC 2-HYDROXYACID DEHYDROGENASE FAMILY PROTEIN (AFU_ORTHOLOGUE AFUA_1G13630)"/>
    <property type="match status" value="1"/>
</dbReference>
<dbReference type="Proteomes" id="UP000639396">
    <property type="component" value="Unassembled WGS sequence"/>
</dbReference>
<accession>A0A927C7K4</accession>
<gene>
    <name evidence="5" type="ORF">IDH45_05600</name>
</gene>
<evidence type="ECO:0000256" key="1">
    <source>
        <dbReference type="ARBA" id="ARBA00005854"/>
    </source>
</evidence>
<evidence type="ECO:0000313" key="5">
    <source>
        <dbReference type="EMBL" id="MBD2861462.1"/>
    </source>
</evidence>
<comment type="caution">
    <text evidence="5">The sequence shown here is derived from an EMBL/GenBank/DDBJ whole genome shotgun (WGS) entry which is preliminary data.</text>
</comment>
<name>A0A927C7K4_9BACL</name>
<evidence type="ECO:0000313" key="6">
    <source>
        <dbReference type="Proteomes" id="UP000639396"/>
    </source>
</evidence>
<evidence type="ECO:0000256" key="2">
    <source>
        <dbReference type="ARBA" id="ARBA00023002"/>
    </source>
</evidence>
<dbReference type="SUPFAM" id="SSF52283">
    <property type="entry name" value="Formate/glycerate dehydrogenase catalytic domain-like"/>
    <property type="match status" value="1"/>
</dbReference>
<dbReference type="GO" id="GO:0051287">
    <property type="term" value="F:NAD binding"/>
    <property type="evidence" value="ECO:0007669"/>
    <property type="project" value="InterPro"/>
</dbReference>